<protein>
    <submittedName>
        <fullName evidence="2">Uncharacterized protein</fullName>
    </submittedName>
</protein>
<evidence type="ECO:0000313" key="3">
    <source>
        <dbReference type="Proteomes" id="UP000000763"/>
    </source>
</evidence>
<name>Q5VPW6_ORYSJ</name>
<accession>Q5VPW6</accession>
<evidence type="ECO:0000256" key="1">
    <source>
        <dbReference type="SAM" id="MobiDB-lite"/>
    </source>
</evidence>
<organism evidence="2 3">
    <name type="scientific">Oryza sativa subsp. japonica</name>
    <name type="common">Rice</name>
    <dbReference type="NCBI Taxonomy" id="39947"/>
    <lineage>
        <taxon>Eukaryota</taxon>
        <taxon>Viridiplantae</taxon>
        <taxon>Streptophyta</taxon>
        <taxon>Embryophyta</taxon>
        <taxon>Tracheophyta</taxon>
        <taxon>Spermatophyta</taxon>
        <taxon>Magnoliopsida</taxon>
        <taxon>Liliopsida</taxon>
        <taxon>Poales</taxon>
        <taxon>Poaceae</taxon>
        <taxon>BOP clade</taxon>
        <taxon>Oryzoideae</taxon>
        <taxon>Oryzeae</taxon>
        <taxon>Oryzinae</taxon>
        <taxon>Oryza</taxon>
        <taxon>Oryza sativa</taxon>
    </lineage>
</organism>
<dbReference type="AlphaFoldDB" id="Q5VPW6"/>
<evidence type="ECO:0000313" key="2">
    <source>
        <dbReference type="EMBL" id="BAD68507.1"/>
    </source>
</evidence>
<sequence length="191" mass="20123">MPHHTAHWMAGIAHAPPPPRRRTAGPRCSTAPRPATTPLGCAITILVGSLPYPRCRAACTRAAPCHDRRIPVVAPCHACKAALPPHDARPAAPPGRHARGPGDGILWHVGGEGNVQAAPDDAEAIQSADAALSSAAIAAPIGDKDGRGTSGGTHSSTRKKRNRERGYVRMTSGPMSKLVFNQSFSLRFHRK</sequence>
<feature type="region of interest" description="Disordered" evidence="1">
    <location>
        <begin position="139"/>
        <end position="165"/>
    </location>
</feature>
<dbReference type="EMBL" id="AP003538">
    <property type="protein sequence ID" value="BAD68507.1"/>
    <property type="molecule type" value="Genomic_DNA"/>
</dbReference>
<feature type="region of interest" description="Disordered" evidence="1">
    <location>
        <begin position="1"/>
        <end position="31"/>
    </location>
</feature>
<gene>
    <name evidence="2" type="primary">OSJNBa0059O19.13</name>
</gene>
<reference evidence="3" key="2">
    <citation type="journal article" date="2008" name="Nucleic Acids Res.">
        <title>The rice annotation project database (RAP-DB): 2008 update.</title>
        <authorList>
            <consortium name="The rice annotation project (RAP)"/>
        </authorList>
    </citation>
    <scope>GENOME REANNOTATION</scope>
    <source>
        <strain evidence="3">cv. Nipponbare</strain>
    </source>
</reference>
<proteinExistence type="predicted"/>
<reference evidence="3" key="1">
    <citation type="journal article" date="2005" name="Nature">
        <title>The map-based sequence of the rice genome.</title>
        <authorList>
            <consortium name="International rice genome sequencing project (IRGSP)"/>
            <person name="Matsumoto T."/>
            <person name="Wu J."/>
            <person name="Kanamori H."/>
            <person name="Katayose Y."/>
            <person name="Fujisawa M."/>
            <person name="Namiki N."/>
            <person name="Mizuno H."/>
            <person name="Yamamoto K."/>
            <person name="Antonio B.A."/>
            <person name="Baba T."/>
            <person name="Sakata K."/>
            <person name="Nagamura Y."/>
            <person name="Aoki H."/>
            <person name="Arikawa K."/>
            <person name="Arita K."/>
            <person name="Bito T."/>
            <person name="Chiden Y."/>
            <person name="Fujitsuka N."/>
            <person name="Fukunaka R."/>
            <person name="Hamada M."/>
            <person name="Harada C."/>
            <person name="Hayashi A."/>
            <person name="Hijishita S."/>
            <person name="Honda M."/>
            <person name="Hosokawa S."/>
            <person name="Ichikawa Y."/>
            <person name="Idonuma A."/>
            <person name="Iijima M."/>
            <person name="Ikeda M."/>
            <person name="Ikeno M."/>
            <person name="Ito K."/>
            <person name="Ito S."/>
            <person name="Ito T."/>
            <person name="Ito Y."/>
            <person name="Ito Y."/>
            <person name="Iwabuchi A."/>
            <person name="Kamiya K."/>
            <person name="Karasawa W."/>
            <person name="Kurita K."/>
            <person name="Katagiri S."/>
            <person name="Kikuta A."/>
            <person name="Kobayashi H."/>
            <person name="Kobayashi N."/>
            <person name="Machita K."/>
            <person name="Maehara T."/>
            <person name="Masukawa M."/>
            <person name="Mizubayashi T."/>
            <person name="Mukai Y."/>
            <person name="Nagasaki H."/>
            <person name="Nagata Y."/>
            <person name="Naito S."/>
            <person name="Nakashima M."/>
            <person name="Nakama Y."/>
            <person name="Nakamichi Y."/>
            <person name="Nakamura M."/>
            <person name="Meguro A."/>
            <person name="Negishi M."/>
            <person name="Ohta I."/>
            <person name="Ohta T."/>
            <person name="Okamoto M."/>
            <person name="Ono N."/>
            <person name="Saji S."/>
            <person name="Sakaguchi M."/>
            <person name="Sakai K."/>
            <person name="Shibata M."/>
            <person name="Shimokawa T."/>
            <person name="Song J."/>
            <person name="Takazaki Y."/>
            <person name="Terasawa K."/>
            <person name="Tsugane M."/>
            <person name="Tsuji K."/>
            <person name="Ueda S."/>
            <person name="Waki K."/>
            <person name="Yamagata H."/>
            <person name="Yamamoto M."/>
            <person name="Yamamoto S."/>
            <person name="Yamane H."/>
            <person name="Yoshiki S."/>
            <person name="Yoshihara R."/>
            <person name="Yukawa K."/>
            <person name="Zhong H."/>
            <person name="Yano M."/>
            <person name="Yuan Q."/>
            <person name="Ouyang S."/>
            <person name="Liu J."/>
            <person name="Jones K.M."/>
            <person name="Gansberger K."/>
            <person name="Moffat K."/>
            <person name="Hill J."/>
            <person name="Bera J."/>
            <person name="Fadrosh D."/>
            <person name="Jin S."/>
            <person name="Johri S."/>
            <person name="Kim M."/>
            <person name="Overton L."/>
            <person name="Reardon M."/>
            <person name="Tsitrin T."/>
            <person name="Vuong H."/>
            <person name="Weaver B."/>
            <person name="Ciecko A."/>
            <person name="Tallon L."/>
            <person name="Jackson J."/>
            <person name="Pai G."/>
            <person name="Aken S.V."/>
            <person name="Utterback T."/>
            <person name="Reidmuller S."/>
            <person name="Feldblyum T."/>
            <person name="Hsiao J."/>
            <person name="Zismann V."/>
            <person name="Iobst S."/>
            <person name="de Vazeille A.R."/>
            <person name="Buell C.R."/>
            <person name="Ying K."/>
            <person name="Li Y."/>
            <person name="Lu T."/>
            <person name="Huang Y."/>
            <person name="Zhao Q."/>
            <person name="Feng Q."/>
            <person name="Zhang L."/>
            <person name="Zhu J."/>
            <person name="Weng Q."/>
            <person name="Mu J."/>
            <person name="Lu Y."/>
            <person name="Fan D."/>
            <person name="Liu Y."/>
            <person name="Guan J."/>
            <person name="Zhang Y."/>
            <person name="Yu S."/>
            <person name="Liu X."/>
            <person name="Zhang Y."/>
            <person name="Hong G."/>
            <person name="Han B."/>
            <person name="Choisne N."/>
            <person name="Demange N."/>
            <person name="Orjeda G."/>
            <person name="Samain S."/>
            <person name="Cattolico L."/>
            <person name="Pelletier E."/>
            <person name="Couloux A."/>
            <person name="Segurens B."/>
            <person name="Wincker P."/>
            <person name="D'Hont A."/>
            <person name="Scarpelli C."/>
            <person name="Weissenbach J."/>
            <person name="Salanoubat M."/>
            <person name="Quetier F."/>
            <person name="Yu Y."/>
            <person name="Kim H.R."/>
            <person name="Rambo T."/>
            <person name="Currie J."/>
            <person name="Collura K."/>
            <person name="Luo M."/>
            <person name="Yang T."/>
            <person name="Ammiraju J.S.S."/>
            <person name="Engler F."/>
            <person name="Soderlund C."/>
            <person name="Wing R.A."/>
            <person name="Palmer L.E."/>
            <person name="de la Bastide M."/>
            <person name="Spiegel L."/>
            <person name="Nascimento L."/>
            <person name="Zutavern T."/>
            <person name="O'Shaughnessy A."/>
            <person name="Dike S."/>
            <person name="Dedhia N."/>
            <person name="Preston R."/>
            <person name="Balija V."/>
            <person name="McCombie W.R."/>
            <person name="Chow T."/>
            <person name="Chen H."/>
            <person name="Chung M."/>
            <person name="Chen C."/>
            <person name="Shaw J."/>
            <person name="Wu H."/>
            <person name="Hsiao K."/>
            <person name="Chao Y."/>
            <person name="Chu M."/>
            <person name="Cheng C."/>
            <person name="Hour A."/>
            <person name="Lee P."/>
            <person name="Lin S."/>
            <person name="Lin Y."/>
            <person name="Liou J."/>
            <person name="Liu S."/>
            <person name="Hsing Y."/>
            <person name="Raghuvanshi S."/>
            <person name="Mohanty A."/>
            <person name="Bharti A.K."/>
            <person name="Gaur A."/>
            <person name="Gupta V."/>
            <person name="Kumar D."/>
            <person name="Ravi V."/>
            <person name="Vij S."/>
            <person name="Kapur A."/>
            <person name="Khurana P."/>
            <person name="Khurana P."/>
            <person name="Khurana J.P."/>
            <person name="Tyagi A.K."/>
            <person name="Gaikwad K."/>
            <person name="Singh A."/>
            <person name="Dalal V."/>
            <person name="Srivastava S."/>
            <person name="Dixit A."/>
            <person name="Pal A.K."/>
            <person name="Ghazi I.A."/>
            <person name="Yadav M."/>
            <person name="Pandit A."/>
            <person name="Bhargava A."/>
            <person name="Sureshbabu K."/>
            <person name="Batra K."/>
            <person name="Sharma T.R."/>
            <person name="Mohapatra T."/>
            <person name="Singh N.K."/>
            <person name="Messing J."/>
            <person name="Nelson A.B."/>
            <person name="Fuks G."/>
            <person name="Kavchok S."/>
            <person name="Keizer G."/>
            <person name="Linton E."/>
            <person name="Llaca V."/>
            <person name="Song R."/>
            <person name="Tanyolac B."/>
            <person name="Young S."/>
            <person name="Ho-Il K."/>
            <person name="Hahn J.H."/>
            <person name="Sangsakoo G."/>
            <person name="Vanavichit A."/>
            <person name="de Mattos Luiz.A.T."/>
            <person name="Zimmer P.D."/>
            <person name="Malone G."/>
            <person name="Dellagostin O."/>
            <person name="de Oliveira A.C."/>
            <person name="Bevan M."/>
            <person name="Bancroft I."/>
            <person name="Minx P."/>
            <person name="Cordum H."/>
            <person name="Wilson R."/>
            <person name="Cheng Z."/>
            <person name="Jin W."/>
            <person name="Jiang J."/>
            <person name="Leong S.A."/>
            <person name="Iwama H."/>
            <person name="Gojobori T."/>
            <person name="Itoh T."/>
            <person name="Niimura Y."/>
            <person name="Fujii Y."/>
            <person name="Habara T."/>
            <person name="Sakai H."/>
            <person name="Sato Y."/>
            <person name="Wilson G."/>
            <person name="Kumar K."/>
            <person name="McCouch S."/>
            <person name="Juretic N."/>
            <person name="Hoen D."/>
            <person name="Wright S."/>
            <person name="Bruskiewich R."/>
            <person name="Bureau T."/>
            <person name="Miyao A."/>
            <person name="Hirochika H."/>
            <person name="Nishikawa T."/>
            <person name="Kadowaki K."/>
            <person name="Sugiura M."/>
            <person name="Burr B."/>
            <person name="Sasaki T."/>
        </authorList>
    </citation>
    <scope>NUCLEOTIDE SEQUENCE [LARGE SCALE GENOMIC DNA]</scope>
    <source>
        <strain evidence="3">cv. Nipponbare</strain>
    </source>
</reference>
<dbReference type="Proteomes" id="UP000000763">
    <property type="component" value="Chromosome 6"/>
</dbReference>